<reference evidence="9 10" key="2">
    <citation type="journal article" date="2019" name="Nat. Med.">
        <title>A library of human gut bacterial isolates paired with longitudinal multiomics data enables mechanistic microbiome research.</title>
        <authorList>
            <person name="Poyet M."/>
            <person name="Groussin M."/>
            <person name="Gibbons S.M."/>
            <person name="Avila-Pacheco J."/>
            <person name="Jiang X."/>
            <person name="Kearney S.M."/>
            <person name="Perrotta A.R."/>
            <person name="Berdy B."/>
            <person name="Zhao S."/>
            <person name="Lieberman T.D."/>
            <person name="Swanson P.K."/>
            <person name="Smith M."/>
            <person name="Roesemann S."/>
            <person name="Alexander J.E."/>
            <person name="Rich S.A."/>
            <person name="Livny J."/>
            <person name="Vlamakis H."/>
            <person name="Clish C."/>
            <person name="Bullock K."/>
            <person name="Deik A."/>
            <person name="Scott J."/>
            <person name="Pierce K.A."/>
            <person name="Xavier R.J."/>
            <person name="Alm E.J."/>
        </authorList>
    </citation>
    <scope>NUCLEOTIDE SEQUENCE [LARGE SCALE GENOMIC DNA]</scope>
    <source>
        <strain evidence="5 9">BIOML-A160</strain>
        <strain evidence="6 10">BIOML-A162</strain>
        <strain evidence="4 11">BIOML-A188</strain>
    </source>
</reference>
<gene>
    <name evidence="7" type="ORF">DW011_12200</name>
    <name evidence="5" type="ORF">GAN75_13010</name>
    <name evidence="6" type="ORF">GAN91_19310</name>
    <name evidence="4" type="ORF">GAO51_17200</name>
</gene>
<dbReference type="GeneID" id="60924960"/>
<evidence type="ECO:0000313" key="5">
    <source>
        <dbReference type="EMBL" id="KAB4456227.1"/>
    </source>
</evidence>
<evidence type="ECO:0000313" key="4">
    <source>
        <dbReference type="EMBL" id="KAB4309629.1"/>
    </source>
</evidence>
<evidence type="ECO:0000259" key="3">
    <source>
        <dbReference type="Pfam" id="PF14274"/>
    </source>
</evidence>
<sequence>MKKVMIKNIINSLLLVVVLGVSSCNDQLADELFEKRTYLIENGWKDYQLEVDDDNTAILPVYFGINGTSLNDKDITLTLDVDPDTLERYNWEKYKNQKELYLKLLPEESYTFDASSWTIPSGELNTSAYIKISLDKIKEVGSLYNDYVLPLRINSSVGEPIGRSKYTKVLAHIAFKNDFSGQYTGKGVIKQIGTSFTTDITSTNIYAINQNTCYMFVGDKTREKTTNYLDYVVEITKDDETGTFVLTSPVESLKFKSYSSQISRKYTLNYGDDRYYIEITTVDFSYEYQDSSYNNEPVLMNFQGSFTMTKNVWKYQYPDVDVED</sequence>
<dbReference type="Gene3D" id="2.60.40.1740">
    <property type="entry name" value="hypothetical protein (bacova_03559)"/>
    <property type="match status" value="1"/>
</dbReference>
<feature type="domain" description="BT-3044-like C-terminal" evidence="3">
    <location>
        <begin position="167"/>
        <end position="307"/>
    </location>
</feature>
<reference evidence="7 8" key="1">
    <citation type="submission" date="2018-08" db="EMBL/GenBank/DDBJ databases">
        <title>A genome reference for cultivated species of the human gut microbiota.</title>
        <authorList>
            <person name="Zou Y."/>
            <person name="Xue W."/>
            <person name="Luo G."/>
        </authorList>
    </citation>
    <scope>NUCLEOTIDE SEQUENCE [LARGE SCALE GENOMIC DNA]</scope>
    <source>
        <strain evidence="7 8">AF37-12</strain>
    </source>
</reference>
<dbReference type="PROSITE" id="PS51257">
    <property type="entry name" value="PROKAR_LIPOPROTEIN"/>
    <property type="match status" value="1"/>
</dbReference>
<feature type="chain" id="PRO_5041603663" evidence="1">
    <location>
        <begin position="30"/>
        <end position="324"/>
    </location>
</feature>
<evidence type="ECO:0000313" key="8">
    <source>
        <dbReference type="Proteomes" id="UP000283616"/>
    </source>
</evidence>
<protein>
    <submittedName>
        <fullName evidence="7">DUF4361 domain-containing protein</fullName>
    </submittedName>
</protein>
<dbReference type="EMBL" id="WCRW01000007">
    <property type="protein sequence ID" value="KAB4456227.1"/>
    <property type="molecule type" value="Genomic_DNA"/>
</dbReference>
<evidence type="ECO:0000313" key="10">
    <source>
        <dbReference type="Proteomes" id="UP000436858"/>
    </source>
</evidence>
<dbReference type="Proteomes" id="UP000440614">
    <property type="component" value="Unassembled WGS sequence"/>
</dbReference>
<proteinExistence type="predicted"/>
<keyword evidence="1" id="KW-0732">Signal</keyword>
<dbReference type="AlphaFoldDB" id="A0A2J6A0T1"/>
<dbReference type="Proteomes" id="UP000436858">
    <property type="component" value="Unassembled WGS sequence"/>
</dbReference>
<dbReference type="Proteomes" id="UP000436825">
    <property type="component" value="Unassembled WGS sequence"/>
</dbReference>
<dbReference type="EMBL" id="QROV01000012">
    <property type="protein sequence ID" value="RHL58830.1"/>
    <property type="molecule type" value="Genomic_DNA"/>
</dbReference>
<dbReference type="InterPro" id="IPR013728">
    <property type="entry name" value="BT_3987-like_N"/>
</dbReference>
<evidence type="ECO:0000313" key="9">
    <source>
        <dbReference type="Proteomes" id="UP000436825"/>
    </source>
</evidence>
<evidence type="ECO:0000256" key="1">
    <source>
        <dbReference type="SAM" id="SignalP"/>
    </source>
</evidence>
<dbReference type="Pfam" id="PF14274">
    <property type="entry name" value="BT_3044-like_C"/>
    <property type="match status" value="1"/>
</dbReference>
<dbReference type="EMBL" id="WCSY01000017">
    <property type="protein sequence ID" value="KAB4309629.1"/>
    <property type="molecule type" value="Genomic_DNA"/>
</dbReference>
<name>A0A2J6A0T1_BACT4</name>
<dbReference type="DNASU" id="1072670"/>
<dbReference type="Pfam" id="PF08522">
    <property type="entry name" value="BT_3987-like_N"/>
    <property type="match status" value="1"/>
</dbReference>
<dbReference type="RefSeq" id="WP_011108974.1">
    <property type="nucleotide sequence ID" value="NZ_CAXKYH010000019.1"/>
</dbReference>
<dbReference type="Gene3D" id="2.40.128.440">
    <property type="entry name" value="Uncharacterised protein PF14274, DUF4361"/>
    <property type="match status" value="1"/>
</dbReference>
<feature type="signal peptide" evidence="1">
    <location>
        <begin position="1"/>
        <end position="29"/>
    </location>
</feature>
<dbReference type="Proteomes" id="UP000283616">
    <property type="component" value="Unassembled WGS sequence"/>
</dbReference>
<comment type="caution">
    <text evidence="7">The sequence shown here is derived from an EMBL/GenBank/DDBJ whole genome shotgun (WGS) entry which is preliminary data.</text>
</comment>
<evidence type="ECO:0000259" key="2">
    <source>
        <dbReference type="Pfam" id="PF08522"/>
    </source>
</evidence>
<evidence type="ECO:0000313" key="11">
    <source>
        <dbReference type="Proteomes" id="UP000440614"/>
    </source>
</evidence>
<feature type="domain" description="BT-3987-like N-terminal" evidence="2">
    <location>
        <begin position="34"/>
        <end position="158"/>
    </location>
</feature>
<evidence type="ECO:0000313" key="6">
    <source>
        <dbReference type="EMBL" id="KAB4477655.1"/>
    </source>
</evidence>
<dbReference type="EMBL" id="WCRY01000021">
    <property type="protein sequence ID" value="KAB4477655.1"/>
    <property type="molecule type" value="Genomic_DNA"/>
</dbReference>
<accession>A0A2J6A0T1</accession>
<evidence type="ECO:0000313" key="7">
    <source>
        <dbReference type="EMBL" id="RHL58830.1"/>
    </source>
</evidence>
<organism evidence="7 8">
    <name type="scientific">Bacteroides thetaiotaomicron</name>
    <dbReference type="NCBI Taxonomy" id="818"/>
    <lineage>
        <taxon>Bacteria</taxon>
        <taxon>Pseudomonadati</taxon>
        <taxon>Bacteroidota</taxon>
        <taxon>Bacteroidia</taxon>
        <taxon>Bacteroidales</taxon>
        <taxon>Bacteroidaceae</taxon>
        <taxon>Bacteroides</taxon>
    </lineage>
</organism>
<dbReference type="InterPro" id="IPR025371">
    <property type="entry name" value="BT_3044-like_C"/>
</dbReference>